<reference evidence="1 2" key="1">
    <citation type="submission" date="2019-01" db="EMBL/GenBank/DDBJ databases">
        <authorList>
            <person name="Kinder M."/>
            <person name="Sitio E."/>
            <person name="Ackerson L."/>
            <person name="Anderson L."/>
            <person name="Cottrell A."/>
            <person name="Eggleston T."/>
            <person name="Kiefer A."/>
            <person name="Ukcamaj A."/>
            <person name="Vendrell P."/>
            <person name="Waytashek C."/>
            <person name="Yeo A."/>
            <person name="Braley A.B."/>
            <person name="Ettinger A.-S.H."/>
            <person name="Ettinger W.F."/>
            <person name="Anders K.R."/>
            <person name="Bradley K.W."/>
            <person name="Asai D.J."/>
            <person name="Bowman C.A."/>
            <person name="Russell D.A."/>
            <person name="Pope W.H."/>
            <person name="Jacobs-Sera D."/>
            <person name="Hendrix R.W."/>
            <person name="Hatfull G.F."/>
        </authorList>
    </citation>
    <scope>NUCLEOTIDE SEQUENCE [LARGE SCALE GENOMIC DNA]</scope>
</reference>
<organism evidence="1 2">
    <name type="scientific">Mycobacterium phage KiSi</name>
    <dbReference type="NCBI Taxonomy" id="2507856"/>
    <lineage>
        <taxon>Viruses</taxon>
        <taxon>Duplodnaviria</taxon>
        <taxon>Heunggongvirae</taxon>
        <taxon>Uroviricota</taxon>
        <taxon>Caudoviricetes</taxon>
        <taxon>Weiservirinae</taxon>
        <taxon>Anayavirus</taxon>
        <taxon>Anayavirus kisi</taxon>
    </lineage>
</organism>
<name>A0A410TBQ1_9CAUD</name>
<dbReference type="Proteomes" id="UP000290331">
    <property type="component" value="Segment"/>
</dbReference>
<gene>
    <name evidence="1" type="primary">43</name>
    <name evidence="1" type="ORF">SEA_KISI_43</name>
</gene>
<keyword evidence="2" id="KW-1185">Reference proteome</keyword>
<dbReference type="GeneID" id="60324601"/>
<dbReference type="EMBL" id="MK376955">
    <property type="protein sequence ID" value="QAU06461.1"/>
    <property type="molecule type" value="Genomic_DNA"/>
</dbReference>
<dbReference type="KEGG" id="vg:60324601"/>
<evidence type="ECO:0000313" key="1">
    <source>
        <dbReference type="EMBL" id="QAU06461.1"/>
    </source>
</evidence>
<accession>A0A410TBQ1</accession>
<protein>
    <submittedName>
        <fullName evidence="1">Uncharacterized protein</fullName>
    </submittedName>
</protein>
<evidence type="ECO:0000313" key="2">
    <source>
        <dbReference type="Proteomes" id="UP000290331"/>
    </source>
</evidence>
<dbReference type="RefSeq" id="YP_009953134.1">
    <property type="nucleotide sequence ID" value="NC_051619.1"/>
</dbReference>
<proteinExistence type="predicted"/>
<sequence>MAAPHQSLTRRELIALARSERLAIEQDSLGHRRAIAKLQRAIDDNDARLRAIDQTLGHLE</sequence>